<proteinExistence type="inferred from homology"/>
<organism evidence="6 7">
    <name type="scientific">Echinimonas agarilytica</name>
    <dbReference type="NCBI Taxonomy" id="1215918"/>
    <lineage>
        <taxon>Bacteria</taxon>
        <taxon>Pseudomonadati</taxon>
        <taxon>Pseudomonadota</taxon>
        <taxon>Gammaproteobacteria</taxon>
        <taxon>Alteromonadales</taxon>
        <taxon>Echinimonadaceae</taxon>
        <taxon>Echinimonas</taxon>
    </lineage>
</organism>
<sequence length="241" mass="26305" precursor="true">MIRRHIVVLAATLSGVAFAAVPVRDANGSTEERISRLERMVESRNQVQLGMQQQLSELELEVQNLRGTLELHSHKLEEILARQRDLYQDIDRRLGSGAGAVPAATSPAVPASAASNVSSADVTANVAYENAFKLLKNKKYDDASVAFSKFVADYPTSSYVANAHYWTGQLSYRDGDLANAKTSFASVVSKYPQSSKRAESIFKLGLIAEKEGQAEEAKSYFKRVVAEYPSASVAQMAKAKL</sequence>
<evidence type="ECO:0000256" key="3">
    <source>
        <dbReference type="PROSITE-ProRule" id="PRU00339"/>
    </source>
</evidence>
<feature type="repeat" description="TPR" evidence="3">
    <location>
        <begin position="198"/>
        <end position="231"/>
    </location>
</feature>
<dbReference type="GO" id="GO:0030288">
    <property type="term" value="C:outer membrane-bounded periplasmic space"/>
    <property type="evidence" value="ECO:0007669"/>
    <property type="project" value="UniProtKB-UniRule"/>
</dbReference>
<evidence type="ECO:0000313" key="6">
    <source>
        <dbReference type="EMBL" id="MCM2679701.1"/>
    </source>
</evidence>
<feature type="chain" id="PRO_5041500275" description="Cell division coordinator CpoB" evidence="2">
    <location>
        <begin position="20"/>
        <end position="241"/>
    </location>
</feature>
<dbReference type="InterPro" id="IPR014162">
    <property type="entry name" value="CpoB_C"/>
</dbReference>
<dbReference type="SUPFAM" id="SSF48452">
    <property type="entry name" value="TPR-like"/>
    <property type="match status" value="1"/>
</dbReference>
<dbReference type="AlphaFoldDB" id="A0AA41W6T0"/>
<dbReference type="HAMAP" id="MF_02066">
    <property type="entry name" value="CpoB"/>
    <property type="match status" value="1"/>
</dbReference>
<feature type="signal peptide" evidence="2">
    <location>
        <begin position="1"/>
        <end position="19"/>
    </location>
</feature>
<dbReference type="InterPro" id="IPR032519">
    <property type="entry name" value="YbgF_tri"/>
</dbReference>
<keyword evidence="7" id="KW-1185">Reference proteome</keyword>
<dbReference type="InterPro" id="IPR011990">
    <property type="entry name" value="TPR-like_helical_dom_sf"/>
</dbReference>
<dbReference type="Pfam" id="PF13525">
    <property type="entry name" value="YfiO"/>
    <property type="match status" value="1"/>
</dbReference>
<dbReference type="InterPro" id="IPR034706">
    <property type="entry name" value="CpoB"/>
</dbReference>
<dbReference type="InterPro" id="IPR019734">
    <property type="entry name" value="TPR_rpt"/>
</dbReference>
<keyword evidence="2" id="KW-0131">Cell cycle</keyword>
<keyword evidence="3" id="KW-0802">TPR repeat</keyword>
<comment type="subcellular location">
    <subcellularLocation>
        <location evidence="2">Periplasm</location>
    </subcellularLocation>
</comment>
<dbReference type="GO" id="GO:0043093">
    <property type="term" value="P:FtsZ-dependent cytokinesis"/>
    <property type="evidence" value="ECO:0007669"/>
    <property type="project" value="UniProtKB-UniRule"/>
</dbReference>
<dbReference type="InterPro" id="IPR039565">
    <property type="entry name" value="BamD-like"/>
</dbReference>
<evidence type="ECO:0000313" key="7">
    <source>
        <dbReference type="Proteomes" id="UP001165393"/>
    </source>
</evidence>
<dbReference type="Gene3D" id="1.25.40.10">
    <property type="entry name" value="Tetratricopeptide repeat domain"/>
    <property type="match status" value="1"/>
</dbReference>
<dbReference type="RefSeq" id="WP_251261141.1">
    <property type="nucleotide sequence ID" value="NZ_JAMQGP010000003.1"/>
</dbReference>
<comment type="function">
    <text evidence="2">Mediates coordination of peptidoglycan synthesis and outer membrane constriction during cell division.</text>
</comment>
<dbReference type="EMBL" id="JAMQGP010000003">
    <property type="protein sequence ID" value="MCM2679701.1"/>
    <property type="molecule type" value="Genomic_DNA"/>
</dbReference>
<keyword evidence="2" id="KW-0132">Cell division</keyword>
<evidence type="ECO:0000256" key="1">
    <source>
        <dbReference type="ARBA" id="ARBA00022729"/>
    </source>
</evidence>
<name>A0AA41W6T0_9GAMM</name>
<accession>A0AA41W6T0</accession>
<keyword evidence="1 2" id="KW-0732">Signal</keyword>
<comment type="caution">
    <text evidence="6">The sequence shown here is derived from an EMBL/GenBank/DDBJ whole genome shotgun (WGS) entry which is preliminary data.</text>
</comment>
<dbReference type="GO" id="GO:0070206">
    <property type="term" value="P:protein trimerization"/>
    <property type="evidence" value="ECO:0007669"/>
    <property type="project" value="InterPro"/>
</dbReference>
<reference evidence="6 7" key="1">
    <citation type="journal article" date="2013" name="Antonie Van Leeuwenhoek">
        <title>Echinimonas agarilytica gen. nov., sp. nov., a new gammaproteobacterium isolated from the sea urchin Strongylocentrotus intermedius.</title>
        <authorList>
            <person name="Nedashkovskaya O.I."/>
            <person name="Stenkova A.M."/>
            <person name="Zhukova N.V."/>
            <person name="Van Trappen S."/>
            <person name="Lee J.S."/>
            <person name="Kim S.B."/>
        </authorList>
    </citation>
    <scope>NUCLEOTIDE SEQUENCE [LARGE SCALE GENOMIC DNA]</scope>
    <source>
        <strain evidence="6 7">KMM 6351</strain>
    </source>
</reference>
<evidence type="ECO:0000259" key="5">
    <source>
        <dbReference type="Pfam" id="PF16331"/>
    </source>
</evidence>
<dbReference type="NCBIfam" id="TIGR02795">
    <property type="entry name" value="tol_pal_ybgF"/>
    <property type="match status" value="1"/>
</dbReference>
<protein>
    <recommendedName>
        <fullName evidence="2">Cell division coordinator CpoB</fullName>
    </recommendedName>
</protein>
<gene>
    <name evidence="6" type="primary">ybgF</name>
    <name evidence="2" type="synonym">cpoB</name>
    <name evidence="6" type="ORF">NAF29_08480</name>
</gene>
<dbReference type="Gene3D" id="1.20.5.110">
    <property type="match status" value="1"/>
</dbReference>
<keyword evidence="2" id="KW-0574">Periplasm</keyword>
<evidence type="ECO:0000256" key="2">
    <source>
        <dbReference type="HAMAP-Rule" id="MF_02066"/>
    </source>
</evidence>
<dbReference type="PROSITE" id="PS50005">
    <property type="entry name" value="TPR"/>
    <property type="match status" value="1"/>
</dbReference>
<dbReference type="Pfam" id="PF16331">
    <property type="entry name" value="TolA_bind_tri"/>
    <property type="match status" value="1"/>
</dbReference>
<feature type="domain" description="YbgF trimerisation" evidence="5">
    <location>
        <begin position="29"/>
        <end position="102"/>
    </location>
</feature>
<feature type="domain" description="Outer membrane lipoprotein BamD-like" evidence="4">
    <location>
        <begin position="121"/>
        <end position="241"/>
    </location>
</feature>
<dbReference type="Proteomes" id="UP001165393">
    <property type="component" value="Unassembled WGS sequence"/>
</dbReference>
<evidence type="ECO:0000259" key="4">
    <source>
        <dbReference type="Pfam" id="PF13525"/>
    </source>
</evidence>
<comment type="similarity">
    <text evidence="2">Belongs to the CpoB family.</text>
</comment>